<organism evidence="1 2">
    <name type="scientific">Desulfosarcina widdelii</name>
    <dbReference type="NCBI Taxonomy" id="947919"/>
    <lineage>
        <taxon>Bacteria</taxon>
        <taxon>Pseudomonadati</taxon>
        <taxon>Thermodesulfobacteriota</taxon>
        <taxon>Desulfobacteria</taxon>
        <taxon>Desulfobacterales</taxon>
        <taxon>Desulfosarcinaceae</taxon>
        <taxon>Desulfosarcina</taxon>
    </lineage>
</organism>
<evidence type="ECO:0000313" key="1">
    <source>
        <dbReference type="EMBL" id="BBO75699.1"/>
    </source>
</evidence>
<dbReference type="Proteomes" id="UP000427769">
    <property type="component" value="Chromosome"/>
</dbReference>
<dbReference type="EMBL" id="AP021875">
    <property type="protein sequence ID" value="BBO75699.1"/>
    <property type="molecule type" value="Genomic_DNA"/>
</dbReference>
<protein>
    <submittedName>
        <fullName evidence="1">Uncharacterized protein</fullName>
    </submittedName>
</protein>
<name>A0A5K7Z667_9BACT</name>
<keyword evidence="2" id="KW-1185">Reference proteome</keyword>
<evidence type="ECO:0000313" key="2">
    <source>
        <dbReference type="Proteomes" id="UP000427769"/>
    </source>
</evidence>
<gene>
    <name evidence="1" type="ORF">DSCW_31160</name>
</gene>
<reference evidence="1 2" key="1">
    <citation type="submission" date="2019-11" db="EMBL/GenBank/DDBJ databases">
        <title>Comparative genomics of hydrocarbon-degrading Desulfosarcina strains.</title>
        <authorList>
            <person name="Watanabe M."/>
            <person name="Kojima H."/>
            <person name="Fukui M."/>
        </authorList>
    </citation>
    <scope>NUCLEOTIDE SEQUENCE [LARGE SCALE GENOMIC DNA]</scope>
    <source>
        <strain evidence="1 2">PP31</strain>
    </source>
</reference>
<dbReference type="AlphaFoldDB" id="A0A5K7Z667"/>
<dbReference type="KEGG" id="dwd:DSCW_31160"/>
<accession>A0A5K7Z667</accession>
<proteinExistence type="predicted"/>
<sequence>MTKDVQRLPNEAWCEQRLEELMGIEAADPRLFWLTLARLAELALKQAGDYADHCEFQAAGDLLVNPRRIKIFVQGRTDPVIKKRHCGLREQFTSAIGREEPATWLSRKTLSHVCEKALIPYLKERLASSGWMHSDYLALLDRRMCRVADTIAFLAAWQIADCRDLAKRMVTAAREDNTLIAANLCRFDLDCFNEMGDDIERIICNADASSRFLDGCDFSLSQKFPTI</sequence>